<accession>A0AAW2TIL3</accession>
<dbReference type="PANTHER" id="PTHR37610">
    <property type="entry name" value="CCHC-TYPE DOMAIN-CONTAINING PROTEIN"/>
    <property type="match status" value="1"/>
</dbReference>
<evidence type="ECO:0000259" key="1">
    <source>
        <dbReference type="Pfam" id="PF14244"/>
    </source>
</evidence>
<dbReference type="EMBL" id="JACGWJ010000008">
    <property type="protein sequence ID" value="KAL0404519.1"/>
    <property type="molecule type" value="Genomic_DNA"/>
</dbReference>
<sequence>MAAEHSTTVAEVTALEKSRRDSDIESSGMIFVSSPFNGDNYLVWSRAMKFALGSRMKLSFIDGRSIRPPNGSFELDEWIRKDYLVFIWILNNVSKSIVDAFMYVTSARCLWKLWDELVCLDPLPVCTCTSHRGIVAREASHQLMQFLIGLSSPFANVRSQILVMDPRPDVAKAFSMLLNVQKELQKNRHTKETCFRLHGTPDWYKDLADKKRKGTGRGRGLFAGAVSDVSIQHMKPTDANLSEILRSELKKLLKEDNTSVERPHTQLHMVHINFVEVEEFAGNLTTVPSKSWIVDTRATRHVCADFQSFTHY</sequence>
<dbReference type="Pfam" id="PF14244">
    <property type="entry name" value="Retrotran_gag_3"/>
    <property type="match status" value="1"/>
</dbReference>
<dbReference type="InterPro" id="IPR029472">
    <property type="entry name" value="Copia-like_N"/>
</dbReference>
<comment type="caution">
    <text evidence="2">The sequence shown here is derived from an EMBL/GenBank/DDBJ whole genome shotgun (WGS) entry which is preliminary data.</text>
</comment>
<organism evidence="2">
    <name type="scientific">Sesamum radiatum</name>
    <name type="common">Black benniseed</name>
    <dbReference type="NCBI Taxonomy" id="300843"/>
    <lineage>
        <taxon>Eukaryota</taxon>
        <taxon>Viridiplantae</taxon>
        <taxon>Streptophyta</taxon>
        <taxon>Embryophyta</taxon>
        <taxon>Tracheophyta</taxon>
        <taxon>Spermatophyta</taxon>
        <taxon>Magnoliopsida</taxon>
        <taxon>eudicotyledons</taxon>
        <taxon>Gunneridae</taxon>
        <taxon>Pentapetalae</taxon>
        <taxon>asterids</taxon>
        <taxon>lamiids</taxon>
        <taxon>Lamiales</taxon>
        <taxon>Pedaliaceae</taxon>
        <taxon>Sesamum</taxon>
    </lineage>
</organism>
<reference evidence="2" key="2">
    <citation type="journal article" date="2024" name="Plant">
        <title>Genomic evolution and insights into agronomic trait innovations of Sesamum species.</title>
        <authorList>
            <person name="Miao H."/>
            <person name="Wang L."/>
            <person name="Qu L."/>
            <person name="Liu H."/>
            <person name="Sun Y."/>
            <person name="Le M."/>
            <person name="Wang Q."/>
            <person name="Wei S."/>
            <person name="Zheng Y."/>
            <person name="Lin W."/>
            <person name="Duan Y."/>
            <person name="Cao H."/>
            <person name="Xiong S."/>
            <person name="Wang X."/>
            <person name="Wei L."/>
            <person name="Li C."/>
            <person name="Ma Q."/>
            <person name="Ju M."/>
            <person name="Zhao R."/>
            <person name="Li G."/>
            <person name="Mu C."/>
            <person name="Tian Q."/>
            <person name="Mei H."/>
            <person name="Zhang T."/>
            <person name="Gao T."/>
            <person name="Zhang H."/>
        </authorList>
    </citation>
    <scope>NUCLEOTIDE SEQUENCE</scope>
    <source>
        <strain evidence="2">G02</strain>
    </source>
</reference>
<evidence type="ECO:0000313" key="2">
    <source>
        <dbReference type="EMBL" id="KAL0404519.1"/>
    </source>
</evidence>
<reference evidence="2" key="1">
    <citation type="submission" date="2020-06" db="EMBL/GenBank/DDBJ databases">
        <authorList>
            <person name="Li T."/>
            <person name="Hu X."/>
            <person name="Zhang T."/>
            <person name="Song X."/>
            <person name="Zhang H."/>
            <person name="Dai N."/>
            <person name="Sheng W."/>
            <person name="Hou X."/>
            <person name="Wei L."/>
        </authorList>
    </citation>
    <scope>NUCLEOTIDE SEQUENCE</scope>
    <source>
        <strain evidence="2">G02</strain>
        <tissue evidence="2">Leaf</tissue>
    </source>
</reference>
<protein>
    <recommendedName>
        <fullName evidence="1">Retrotransposon Copia-like N-terminal domain-containing protein</fullName>
    </recommendedName>
</protein>
<name>A0AAW2TIL3_SESRA</name>
<dbReference type="PANTHER" id="PTHR37610:SF40">
    <property type="entry name" value="OS01G0909600 PROTEIN"/>
    <property type="match status" value="1"/>
</dbReference>
<dbReference type="AlphaFoldDB" id="A0AAW2TIL3"/>
<proteinExistence type="predicted"/>
<feature type="domain" description="Retrotransposon Copia-like N-terminal" evidence="1">
    <location>
        <begin position="25"/>
        <end position="68"/>
    </location>
</feature>
<gene>
    <name evidence="2" type="ORF">Sradi_2092700</name>
</gene>